<dbReference type="EMBL" id="OX459967">
    <property type="protein sequence ID" value="CAI9171945.1"/>
    <property type="molecule type" value="Genomic_DNA"/>
</dbReference>
<evidence type="ECO:0000313" key="2">
    <source>
        <dbReference type="EMBL" id="CAI9171945.1"/>
    </source>
</evidence>
<feature type="compositionally biased region" description="Low complexity" evidence="1">
    <location>
        <begin position="203"/>
        <end position="238"/>
    </location>
</feature>
<reference evidence="2" key="1">
    <citation type="submission" date="2023-04" db="EMBL/GenBank/DDBJ databases">
        <authorList>
            <consortium name="ELIXIR-Norway"/>
        </authorList>
    </citation>
    <scope>NUCLEOTIDE SEQUENCE [LARGE SCALE GENOMIC DNA]</scope>
</reference>
<gene>
    <name evidence="2" type="ORF">MRATA1EN1_LOCUS20907</name>
</gene>
<feature type="region of interest" description="Disordered" evidence="1">
    <location>
        <begin position="172"/>
        <end position="238"/>
    </location>
</feature>
<feature type="region of interest" description="Disordered" evidence="1">
    <location>
        <begin position="7"/>
        <end position="31"/>
    </location>
</feature>
<name>A0ABN8ZDG8_RANTA</name>
<proteinExistence type="predicted"/>
<evidence type="ECO:0000313" key="3">
    <source>
        <dbReference type="Proteomes" id="UP001176941"/>
    </source>
</evidence>
<evidence type="ECO:0000256" key="1">
    <source>
        <dbReference type="SAM" id="MobiDB-lite"/>
    </source>
</evidence>
<protein>
    <submittedName>
        <fullName evidence="2">Uncharacterized protein</fullName>
    </submittedName>
</protein>
<organism evidence="2 3">
    <name type="scientific">Rangifer tarandus platyrhynchus</name>
    <name type="common">Svalbard reindeer</name>
    <dbReference type="NCBI Taxonomy" id="3082113"/>
    <lineage>
        <taxon>Eukaryota</taxon>
        <taxon>Metazoa</taxon>
        <taxon>Chordata</taxon>
        <taxon>Craniata</taxon>
        <taxon>Vertebrata</taxon>
        <taxon>Euteleostomi</taxon>
        <taxon>Mammalia</taxon>
        <taxon>Eutheria</taxon>
        <taxon>Laurasiatheria</taxon>
        <taxon>Artiodactyla</taxon>
        <taxon>Ruminantia</taxon>
        <taxon>Pecora</taxon>
        <taxon>Cervidae</taxon>
        <taxon>Odocoileinae</taxon>
        <taxon>Rangifer</taxon>
    </lineage>
</organism>
<accession>A0ABN8ZDG8</accession>
<keyword evidence="3" id="KW-1185">Reference proteome</keyword>
<sequence length="261" mass="28362">MLVADILGSSQPCGHCPAGDQHPRPPAPRPHAAQLPIGKPYGCLNSFHSSQPKLWAWRINKIMKCTKSEAKPPELLTDREAWVLQSLGSQRVGLACAAERQVSRYRPFVFRQVARQYWLWVPARGLRSLGDPARPRGLRPARALVRVRSARGALLPGPRRQTPVARRTRALAAGGRSAGVQGRLAVPGGAPGRVQGRARSSVRGPDAAGPPARGAHRAPACSARPGNPGAPGRRPGRSSYGVSRWWMEGGRQWEHLMQPWC</sequence>
<dbReference type="Proteomes" id="UP001176941">
    <property type="component" value="Chromosome 31"/>
</dbReference>